<feature type="region of interest" description="Disordered" evidence="1">
    <location>
        <begin position="1"/>
        <end position="122"/>
    </location>
</feature>
<feature type="compositionally biased region" description="Low complexity" evidence="1">
    <location>
        <begin position="195"/>
        <end position="212"/>
    </location>
</feature>
<feature type="compositionally biased region" description="Basic and acidic residues" evidence="1">
    <location>
        <begin position="44"/>
        <end position="66"/>
    </location>
</feature>
<dbReference type="CDD" id="cd05379">
    <property type="entry name" value="CAP_bacterial"/>
    <property type="match status" value="1"/>
</dbReference>
<dbReference type="EMBL" id="JBHLUE010000004">
    <property type="protein sequence ID" value="MFC0563897.1"/>
    <property type="molecule type" value="Genomic_DNA"/>
</dbReference>
<feature type="compositionally biased region" description="Gly residues" evidence="1">
    <location>
        <begin position="105"/>
        <end position="114"/>
    </location>
</feature>
<dbReference type="InterPro" id="IPR035940">
    <property type="entry name" value="CAP_sf"/>
</dbReference>
<keyword evidence="4" id="KW-1185">Reference proteome</keyword>
<gene>
    <name evidence="3" type="ORF">ACFFHU_06905</name>
</gene>
<sequence length="402" mass="42085">MDGWNDPIDPDRAHRRPAGQPDQPGAEPWYDAVHHSYDPSGRYPYREPEQPGYDADRSSEPADDRWPGTYPQGDDPYGRSDRHDPDATGRTAVYRAPGETAGYAAAGGYGGYGDGRYAEGDRAAETDRNAGWGARADAWQSLATGGDQAEEPAKRRLPRPALLAGAAATATLAVMVGVGAMTLHSGSDQQDRTVATADGGAAPATTAADDGTNLAGDPTETPAGAEPSSAAPSPRASRAQAPVQQRKAAPKPPASRATRSSGGSNLSADSSVSGPVTSQEQQVIDLVNQERAKAGCGSLAANSALMKAARLHSKDQAAHNTMSHDGSDGSQFFERIARAGYPGRSTAENVAVGYKSPAEVMDGWMHSEHHRDNILNCSYKDIGVGVARGSNGQLYWTQDFGG</sequence>
<dbReference type="Gene3D" id="3.40.33.10">
    <property type="entry name" value="CAP"/>
    <property type="match status" value="1"/>
</dbReference>
<feature type="compositionally biased region" description="Basic and acidic residues" evidence="1">
    <location>
        <begin position="76"/>
        <end position="87"/>
    </location>
</feature>
<evidence type="ECO:0000259" key="2">
    <source>
        <dbReference type="Pfam" id="PF00188"/>
    </source>
</evidence>
<reference evidence="3 4" key="1">
    <citation type="submission" date="2024-09" db="EMBL/GenBank/DDBJ databases">
        <authorList>
            <person name="Sun Q."/>
            <person name="Mori K."/>
        </authorList>
    </citation>
    <scope>NUCLEOTIDE SEQUENCE [LARGE SCALE GENOMIC DNA]</scope>
    <source>
        <strain evidence="3 4">TBRC 2205</strain>
    </source>
</reference>
<proteinExistence type="predicted"/>
<comment type="caution">
    <text evidence="3">The sequence shown here is derived from an EMBL/GenBank/DDBJ whole genome shotgun (WGS) entry which is preliminary data.</text>
</comment>
<feature type="domain" description="SCP" evidence="2">
    <location>
        <begin position="285"/>
        <end position="400"/>
    </location>
</feature>
<dbReference type="SUPFAM" id="SSF55797">
    <property type="entry name" value="PR-1-like"/>
    <property type="match status" value="1"/>
</dbReference>
<feature type="compositionally biased region" description="Low complexity" evidence="1">
    <location>
        <begin position="254"/>
        <end position="274"/>
    </location>
</feature>
<evidence type="ECO:0000256" key="1">
    <source>
        <dbReference type="SAM" id="MobiDB-lite"/>
    </source>
</evidence>
<organism evidence="3 4">
    <name type="scientific">Plantactinospora siamensis</name>
    <dbReference type="NCBI Taxonomy" id="555372"/>
    <lineage>
        <taxon>Bacteria</taxon>
        <taxon>Bacillati</taxon>
        <taxon>Actinomycetota</taxon>
        <taxon>Actinomycetes</taxon>
        <taxon>Micromonosporales</taxon>
        <taxon>Micromonosporaceae</taxon>
        <taxon>Plantactinospora</taxon>
    </lineage>
</organism>
<dbReference type="InterPro" id="IPR014044">
    <property type="entry name" value="CAP_dom"/>
</dbReference>
<dbReference type="PANTHER" id="PTHR31157">
    <property type="entry name" value="SCP DOMAIN-CONTAINING PROTEIN"/>
    <property type="match status" value="1"/>
</dbReference>
<dbReference type="Proteomes" id="UP001589894">
    <property type="component" value="Unassembled WGS sequence"/>
</dbReference>
<accession>A0ABV6NT02</accession>
<feature type="region of interest" description="Disordered" evidence="1">
    <location>
        <begin position="187"/>
        <end position="281"/>
    </location>
</feature>
<evidence type="ECO:0000313" key="4">
    <source>
        <dbReference type="Proteomes" id="UP001589894"/>
    </source>
</evidence>
<dbReference type="PANTHER" id="PTHR31157:SF1">
    <property type="entry name" value="SCP DOMAIN-CONTAINING PROTEIN"/>
    <property type="match status" value="1"/>
</dbReference>
<feature type="compositionally biased region" description="Low complexity" evidence="1">
    <location>
        <begin position="222"/>
        <end position="247"/>
    </location>
</feature>
<dbReference type="RefSeq" id="WP_377336842.1">
    <property type="nucleotide sequence ID" value="NZ_JBHLUE010000004.1"/>
</dbReference>
<name>A0ABV6NT02_9ACTN</name>
<protein>
    <submittedName>
        <fullName evidence="3">CAP domain-containing protein</fullName>
    </submittedName>
</protein>
<evidence type="ECO:0000313" key="3">
    <source>
        <dbReference type="EMBL" id="MFC0563897.1"/>
    </source>
</evidence>
<dbReference type="Pfam" id="PF00188">
    <property type="entry name" value="CAP"/>
    <property type="match status" value="1"/>
</dbReference>